<protein>
    <submittedName>
        <fullName evidence="2">Uncharacterized protein</fullName>
    </submittedName>
</protein>
<proteinExistence type="predicted"/>
<organism evidence="2 3">
    <name type="scientific">Tianweitania aestuarii</name>
    <dbReference type="NCBI Taxonomy" id="2814886"/>
    <lineage>
        <taxon>Bacteria</taxon>
        <taxon>Pseudomonadati</taxon>
        <taxon>Pseudomonadota</taxon>
        <taxon>Alphaproteobacteria</taxon>
        <taxon>Hyphomicrobiales</taxon>
        <taxon>Phyllobacteriaceae</taxon>
        <taxon>Tianweitania</taxon>
    </lineage>
</organism>
<dbReference type="RefSeq" id="WP_213983747.1">
    <property type="nucleotide sequence ID" value="NZ_JAFMNX010000001.1"/>
</dbReference>
<evidence type="ECO:0000256" key="1">
    <source>
        <dbReference type="SAM" id="Phobius"/>
    </source>
</evidence>
<evidence type="ECO:0000313" key="3">
    <source>
        <dbReference type="Proteomes" id="UP001297272"/>
    </source>
</evidence>
<name>A0ABS5RT03_9HYPH</name>
<dbReference type="EMBL" id="JAFMNX010000001">
    <property type="protein sequence ID" value="MBS9720193.1"/>
    <property type="molecule type" value="Genomic_DNA"/>
</dbReference>
<dbReference type="Proteomes" id="UP001297272">
    <property type="component" value="Unassembled WGS sequence"/>
</dbReference>
<comment type="caution">
    <text evidence="2">The sequence shown here is derived from an EMBL/GenBank/DDBJ whole genome shotgun (WGS) entry which is preliminary data.</text>
</comment>
<keyword evidence="1" id="KW-1133">Transmembrane helix</keyword>
<keyword evidence="3" id="KW-1185">Reference proteome</keyword>
<gene>
    <name evidence="2" type="ORF">JYU29_05765</name>
</gene>
<accession>A0ABS5RT03</accession>
<evidence type="ECO:0000313" key="2">
    <source>
        <dbReference type="EMBL" id="MBS9720193.1"/>
    </source>
</evidence>
<sequence>MNRTGAIIVAVWGGFLATLCFWLFTDFALANADWCAEAGKHCVREWVGALSGWAAAIGALIAAAVTLPALQIQAREAQRQTSFLLGDAEPTFDVMEDESEEWAFAARVINWNRRAMLIHSITIIAGPDLYMTVSSIKAGEDRDIIFGGMMIGQMPFFDTPVRVSGWTDRNQPPHERKIVVCATSDLTEPLGRTQITLQLDYTVVGEVHSRRTATADLEFFTV</sequence>
<feature type="transmembrane region" description="Helical" evidence="1">
    <location>
        <begin position="48"/>
        <end position="70"/>
    </location>
</feature>
<reference evidence="2 3" key="1">
    <citation type="submission" date="2021-03" db="EMBL/GenBank/DDBJ databases">
        <title>Tianweitania aestuarii sp. nov., isolated from a tidal flat.</title>
        <authorList>
            <person name="Park S."/>
            <person name="Yoon J.-H."/>
        </authorList>
    </citation>
    <scope>NUCLEOTIDE SEQUENCE [LARGE SCALE GENOMIC DNA]</scope>
    <source>
        <strain evidence="2 3">BSSL-BM11</strain>
    </source>
</reference>
<keyword evidence="1" id="KW-0812">Transmembrane</keyword>
<keyword evidence="1" id="KW-0472">Membrane</keyword>